<organism evidence="11 12">
    <name type="scientific">Hibiscus sabdariffa</name>
    <name type="common">roselle</name>
    <dbReference type="NCBI Taxonomy" id="183260"/>
    <lineage>
        <taxon>Eukaryota</taxon>
        <taxon>Viridiplantae</taxon>
        <taxon>Streptophyta</taxon>
        <taxon>Embryophyta</taxon>
        <taxon>Tracheophyta</taxon>
        <taxon>Spermatophyta</taxon>
        <taxon>Magnoliopsida</taxon>
        <taxon>eudicotyledons</taxon>
        <taxon>Gunneridae</taxon>
        <taxon>Pentapetalae</taxon>
        <taxon>rosids</taxon>
        <taxon>malvids</taxon>
        <taxon>Malvales</taxon>
        <taxon>Malvaceae</taxon>
        <taxon>Malvoideae</taxon>
        <taxon>Hibiscus</taxon>
    </lineage>
</organism>
<evidence type="ECO:0000256" key="3">
    <source>
        <dbReference type="ARBA" id="ARBA00022741"/>
    </source>
</evidence>
<dbReference type="PROSITE" id="PS01187">
    <property type="entry name" value="EGF_CA"/>
    <property type="match status" value="1"/>
</dbReference>
<evidence type="ECO:0000256" key="1">
    <source>
        <dbReference type="ARBA" id="ARBA00022527"/>
    </source>
</evidence>
<keyword evidence="4" id="KW-0067">ATP-binding</keyword>
<name>A0ABR2ESZ5_9ROSI</name>
<comment type="caution">
    <text evidence="11">The sequence shown here is derived from an EMBL/GenBank/DDBJ whole genome shotgun (WGS) entry which is preliminary data.</text>
</comment>
<comment type="catalytic activity">
    <reaction evidence="6">
        <text>L-seryl-[protein] + ATP = O-phospho-L-seryl-[protein] + ADP + H(+)</text>
        <dbReference type="Rhea" id="RHEA:17989"/>
        <dbReference type="Rhea" id="RHEA-COMP:9863"/>
        <dbReference type="Rhea" id="RHEA-COMP:11604"/>
        <dbReference type="ChEBI" id="CHEBI:15378"/>
        <dbReference type="ChEBI" id="CHEBI:29999"/>
        <dbReference type="ChEBI" id="CHEBI:30616"/>
        <dbReference type="ChEBI" id="CHEBI:83421"/>
        <dbReference type="ChEBI" id="CHEBI:456216"/>
    </reaction>
</comment>
<comment type="catalytic activity">
    <reaction evidence="7">
        <text>L-threonyl-[protein] + ATP = O-phospho-L-threonyl-[protein] + ADP + H(+)</text>
        <dbReference type="Rhea" id="RHEA:46608"/>
        <dbReference type="Rhea" id="RHEA-COMP:11060"/>
        <dbReference type="Rhea" id="RHEA-COMP:11605"/>
        <dbReference type="ChEBI" id="CHEBI:15378"/>
        <dbReference type="ChEBI" id="CHEBI:30013"/>
        <dbReference type="ChEBI" id="CHEBI:30616"/>
        <dbReference type="ChEBI" id="CHEBI:61977"/>
        <dbReference type="ChEBI" id="CHEBI:456216"/>
    </reaction>
</comment>
<evidence type="ECO:0000256" key="7">
    <source>
        <dbReference type="ARBA" id="ARBA00047951"/>
    </source>
</evidence>
<feature type="domain" description="Protein kinase" evidence="10">
    <location>
        <begin position="315"/>
        <end position="479"/>
    </location>
</feature>
<dbReference type="PROSITE" id="PS00108">
    <property type="entry name" value="PROTEIN_KINASE_ST"/>
    <property type="match status" value="1"/>
</dbReference>
<keyword evidence="1" id="KW-0723">Serine/threonine-protein kinase</keyword>
<keyword evidence="5" id="KW-1015">Disulfide bond</keyword>
<sequence length="479" mass="52896">MGFGFASTFTFLLLLTTYVSLASAANSTAIPRAKLGCKDSCGAAIVPYPFGIGPNCSLDSWFESPVISKNCLGRGTDNNQTVDLRGSPFIYSASSNKFIAAGCKNRALMAGIEPRIVGCHSDCINGDTLFGTSNPNKTCNGTTCSETTMEYVPASVDWSVPYDSEFSRKSRCYIAGITNTVKYNISTRCRCEFGYQGNPYLSDGCIDINECLDESYQKICGHDSCVNIPGSYRCEGSKTWAIALGLGVGFGVLCLLIVGWLLYKFLKRRKAKLKRNFFKRNGGLLLQQQVHSREGCLEKTKIFTSKELDKATDNFNNNRVLGQGGQGTVFKGMLVDGRIVAVKKSKAMAAEKVDEFINEVVILSQINHRNVVKLLGCCFETEVPLLVYEFISNATLFQYLHDRTEEFQLSWETRLRIAREAAEALSYLHSSASIPIYHRDIKSTNILLDDKFKAKVSDFGTSRSISIDQTHLTTHVQGT</sequence>
<dbReference type="PROSITE" id="PS50011">
    <property type="entry name" value="PROTEIN_KINASE_DOM"/>
    <property type="match status" value="1"/>
</dbReference>
<dbReference type="Proteomes" id="UP001472677">
    <property type="component" value="Unassembled WGS sequence"/>
</dbReference>
<feature type="signal peptide" evidence="9">
    <location>
        <begin position="1"/>
        <end position="24"/>
    </location>
</feature>
<evidence type="ECO:0000256" key="8">
    <source>
        <dbReference type="SAM" id="Phobius"/>
    </source>
</evidence>
<dbReference type="InterPro" id="IPR000719">
    <property type="entry name" value="Prot_kinase_dom"/>
</dbReference>
<keyword evidence="8" id="KW-0472">Membrane</keyword>
<protein>
    <recommendedName>
        <fullName evidence="10">Protein kinase domain-containing protein</fullName>
    </recommendedName>
</protein>
<dbReference type="InterPro" id="IPR011009">
    <property type="entry name" value="Kinase-like_dom_sf"/>
</dbReference>
<keyword evidence="2" id="KW-0808">Transferase</keyword>
<keyword evidence="9" id="KW-0732">Signal</keyword>
<dbReference type="InterPro" id="IPR001245">
    <property type="entry name" value="Ser-Thr/Tyr_kinase_cat_dom"/>
</dbReference>
<evidence type="ECO:0000256" key="2">
    <source>
        <dbReference type="ARBA" id="ARBA00022679"/>
    </source>
</evidence>
<evidence type="ECO:0000256" key="9">
    <source>
        <dbReference type="SAM" id="SignalP"/>
    </source>
</evidence>
<proteinExistence type="predicted"/>
<dbReference type="Gene3D" id="1.10.510.10">
    <property type="entry name" value="Transferase(Phosphotransferase) domain 1"/>
    <property type="match status" value="1"/>
</dbReference>
<keyword evidence="12" id="KW-1185">Reference proteome</keyword>
<dbReference type="CDD" id="cd00054">
    <property type="entry name" value="EGF_CA"/>
    <property type="match status" value="1"/>
</dbReference>
<feature type="transmembrane region" description="Helical" evidence="8">
    <location>
        <begin position="240"/>
        <end position="263"/>
    </location>
</feature>
<dbReference type="PANTHER" id="PTHR27005:SF280">
    <property type="entry name" value="WALL-ASSOCIATED RECEPTOR KINASE-LIKE 8"/>
    <property type="match status" value="1"/>
</dbReference>
<dbReference type="Gene3D" id="2.10.25.10">
    <property type="entry name" value="Laminin"/>
    <property type="match status" value="1"/>
</dbReference>
<keyword evidence="3" id="KW-0547">Nucleotide-binding</keyword>
<keyword evidence="8" id="KW-1133">Transmembrane helix</keyword>
<evidence type="ECO:0000313" key="11">
    <source>
        <dbReference type="EMBL" id="KAK8565147.1"/>
    </source>
</evidence>
<dbReference type="Gene3D" id="3.30.200.20">
    <property type="entry name" value="Phosphorylase Kinase, domain 1"/>
    <property type="match status" value="1"/>
</dbReference>
<gene>
    <name evidence="11" type="ORF">V6N12_058721</name>
</gene>
<evidence type="ECO:0000259" key="10">
    <source>
        <dbReference type="PROSITE" id="PS50011"/>
    </source>
</evidence>
<dbReference type="EMBL" id="JBBPBM010000010">
    <property type="protein sequence ID" value="KAK8565147.1"/>
    <property type="molecule type" value="Genomic_DNA"/>
</dbReference>
<dbReference type="InterPro" id="IPR001881">
    <property type="entry name" value="EGF-like_Ca-bd_dom"/>
</dbReference>
<accession>A0ABR2ESZ5</accession>
<evidence type="ECO:0000313" key="12">
    <source>
        <dbReference type="Proteomes" id="UP001472677"/>
    </source>
</evidence>
<dbReference type="PANTHER" id="PTHR27005">
    <property type="entry name" value="WALL-ASSOCIATED RECEPTOR KINASE-LIKE 21"/>
    <property type="match status" value="1"/>
</dbReference>
<evidence type="ECO:0000256" key="6">
    <source>
        <dbReference type="ARBA" id="ARBA00047558"/>
    </source>
</evidence>
<dbReference type="Pfam" id="PF07714">
    <property type="entry name" value="PK_Tyr_Ser-Thr"/>
    <property type="match status" value="1"/>
</dbReference>
<dbReference type="SUPFAM" id="SSF56112">
    <property type="entry name" value="Protein kinase-like (PK-like)"/>
    <property type="match status" value="1"/>
</dbReference>
<evidence type="ECO:0000256" key="5">
    <source>
        <dbReference type="ARBA" id="ARBA00023157"/>
    </source>
</evidence>
<keyword evidence="1" id="KW-0418">Kinase</keyword>
<dbReference type="InterPro" id="IPR008271">
    <property type="entry name" value="Ser/Thr_kinase_AS"/>
</dbReference>
<keyword evidence="8" id="KW-0812">Transmembrane</keyword>
<evidence type="ECO:0000256" key="4">
    <source>
        <dbReference type="ARBA" id="ARBA00022840"/>
    </source>
</evidence>
<dbReference type="SMART" id="SM00179">
    <property type="entry name" value="EGF_CA"/>
    <property type="match status" value="1"/>
</dbReference>
<dbReference type="InterPro" id="IPR018097">
    <property type="entry name" value="EGF_Ca-bd_CS"/>
</dbReference>
<reference evidence="11 12" key="1">
    <citation type="journal article" date="2024" name="G3 (Bethesda)">
        <title>Genome assembly of Hibiscus sabdariffa L. provides insights into metabolisms of medicinal natural products.</title>
        <authorList>
            <person name="Kim T."/>
        </authorList>
    </citation>
    <scope>NUCLEOTIDE SEQUENCE [LARGE SCALE GENOMIC DNA]</scope>
    <source>
        <strain evidence="11">TK-2024</strain>
        <tissue evidence="11">Old leaves</tissue>
    </source>
</reference>
<feature type="chain" id="PRO_5046459976" description="Protein kinase domain-containing protein" evidence="9">
    <location>
        <begin position="25"/>
        <end position="479"/>
    </location>
</feature>
<dbReference type="InterPro" id="IPR045274">
    <property type="entry name" value="WAK-like"/>
</dbReference>
<dbReference type="SMART" id="SM00220">
    <property type="entry name" value="S_TKc"/>
    <property type="match status" value="1"/>
</dbReference>